<comment type="similarity">
    <text evidence="8">Belongs to the NapF family.</text>
</comment>
<evidence type="ECO:0000256" key="6">
    <source>
        <dbReference type="ARBA" id="ARBA00023004"/>
    </source>
</evidence>
<dbReference type="Proteomes" id="UP000032869">
    <property type="component" value="Unassembled WGS sequence"/>
</dbReference>
<comment type="cofactor">
    <cofactor evidence="8">
        <name>[4Fe-4S] cluster</name>
        <dbReference type="ChEBI" id="CHEBI:49883"/>
    </cofactor>
</comment>
<accession>A0A093VMZ6</accession>
<feature type="binding site" evidence="8">
    <location>
        <position position="140"/>
    </location>
    <ligand>
        <name>[4Fe-4S] cluster</name>
        <dbReference type="ChEBI" id="CHEBI:49883"/>
        <label>3</label>
    </ligand>
</feature>
<evidence type="ECO:0000256" key="8">
    <source>
        <dbReference type="HAMAP-Rule" id="MF_02201"/>
    </source>
</evidence>
<dbReference type="InterPro" id="IPR004496">
    <property type="entry name" value="NapF"/>
</dbReference>
<dbReference type="Pfam" id="PF12838">
    <property type="entry name" value="Fer4_7"/>
    <property type="match status" value="1"/>
</dbReference>
<evidence type="ECO:0000256" key="4">
    <source>
        <dbReference type="ARBA" id="ARBA00022737"/>
    </source>
</evidence>
<keyword evidence="4 8" id="KW-0677">Repeat</keyword>
<feature type="binding site" evidence="8">
    <location>
        <position position="39"/>
    </location>
    <ligand>
        <name>[4Fe-4S] cluster</name>
        <dbReference type="ChEBI" id="CHEBI:49883"/>
        <label>1</label>
    </ligand>
</feature>
<dbReference type="Pfam" id="PF13187">
    <property type="entry name" value="Fer4_9"/>
    <property type="match status" value="1"/>
</dbReference>
<dbReference type="GO" id="GO:0046872">
    <property type="term" value="F:metal ion binding"/>
    <property type="evidence" value="ECO:0007669"/>
    <property type="project" value="UniProtKB-KW"/>
</dbReference>
<keyword evidence="3 8" id="KW-0479">Metal-binding</keyword>
<evidence type="ECO:0000259" key="9">
    <source>
        <dbReference type="PROSITE" id="PS51379"/>
    </source>
</evidence>
<keyword evidence="5" id="KW-0249">Electron transport</keyword>
<sequence length="178" mass="19336">MTNLSRRSLLTGGLQRADSTLRPPWSGAESHFLSQCTRCNACVEACGTRIIQRGSGGFPTIDFQRGECTFCYDCARACPQALFAESHTAPWEYHLTIQDACLSLHQVECRSCQDACETGAIQFRPTMGRVAAPSIDDDACTTCGACISGCPVCAISMKKITAAYHTAPTRLTTQQENR</sequence>
<dbReference type="InterPro" id="IPR050572">
    <property type="entry name" value="Fe-S_Ferredoxin"/>
</dbReference>
<dbReference type="HAMAP" id="MF_02201">
    <property type="entry name" value="NapF"/>
    <property type="match status" value="1"/>
</dbReference>
<feature type="binding site" evidence="8">
    <location>
        <position position="74"/>
    </location>
    <ligand>
        <name>[4Fe-4S] cluster</name>
        <dbReference type="ChEBI" id="CHEBI:49883"/>
        <label>2</label>
    </ligand>
</feature>
<keyword evidence="1" id="KW-0813">Transport</keyword>
<evidence type="ECO:0000256" key="5">
    <source>
        <dbReference type="ARBA" id="ARBA00022982"/>
    </source>
</evidence>
<dbReference type="RefSeq" id="WP_039299114.1">
    <property type="nucleotide sequence ID" value="NZ_JAODTE010000001.1"/>
</dbReference>
<dbReference type="Proteomes" id="UP000032874">
    <property type="component" value="Unassembled WGS sequence"/>
</dbReference>
<protein>
    <recommendedName>
        <fullName evidence="8">Ferredoxin-type protein NapF</fullName>
    </recommendedName>
</protein>
<feature type="binding site" evidence="8">
    <location>
        <position position="46"/>
    </location>
    <ligand>
        <name>[4Fe-4S] cluster</name>
        <dbReference type="ChEBI" id="CHEBI:49883"/>
        <label>1</label>
    </ligand>
</feature>
<keyword evidence="6 8" id="KW-0408">Iron</keyword>
<feature type="domain" description="4Fe-4S ferredoxin-type" evidence="9">
    <location>
        <begin position="57"/>
        <end position="88"/>
    </location>
</feature>
<feature type="binding site" evidence="8">
    <location>
        <position position="36"/>
    </location>
    <ligand>
        <name>[4Fe-4S] cluster</name>
        <dbReference type="ChEBI" id="CHEBI:49883"/>
        <label>1</label>
    </ligand>
</feature>
<feature type="binding site" evidence="8">
    <location>
        <position position="146"/>
    </location>
    <ligand>
        <name>[4Fe-4S] cluster</name>
        <dbReference type="ChEBI" id="CHEBI:49883"/>
        <label>3</label>
    </ligand>
</feature>
<keyword evidence="2 8" id="KW-0004">4Fe-4S</keyword>
<reference evidence="12 13" key="1">
    <citation type="submission" date="2014-08" db="EMBL/GenBank/DDBJ databases">
        <title>Genome sequences of NCPPB Pectobacterium isolates.</title>
        <authorList>
            <person name="Glover R.H."/>
            <person name="Sapp M."/>
            <person name="Elphinstone J."/>
        </authorList>
    </citation>
    <scope>NUCLEOTIDE SEQUENCE [LARGE SCALE GENOMIC DNA]</scope>
    <source>
        <strain evidence="11 12">NCPPB 2793</strain>
        <strain evidence="10 13">NCPPB 2795</strain>
    </source>
</reference>
<gene>
    <name evidence="8" type="primary">napF</name>
    <name evidence="11" type="ORF">JV35_02015</name>
    <name evidence="10" type="ORF">KP22_06760</name>
</gene>
<dbReference type="STRING" id="55207.KP22_06760"/>
<dbReference type="GO" id="GO:0051539">
    <property type="term" value="F:4 iron, 4 sulfur cluster binding"/>
    <property type="evidence" value="ECO:0007669"/>
    <property type="project" value="UniProtKB-UniRule"/>
</dbReference>
<dbReference type="SUPFAM" id="SSF54862">
    <property type="entry name" value="4Fe-4S ferredoxins"/>
    <property type="match status" value="1"/>
</dbReference>
<keyword evidence="7 8" id="KW-0411">Iron-sulfur</keyword>
<comment type="subunit">
    <text evidence="8">Interacts with the cytoplasmic NapA precursor.</text>
</comment>
<evidence type="ECO:0000256" key="1">
    <source>
        <dbReference type="ARBA" id="ARBA00022448"/>
    </source>
</evidence>
<dbReference type="InterPro" id="IPR017896">
    <property type="entry name" value="4Fe4S_Fe-S-bd"/>
</dbReference>
<evidence type="ECO:0000313" key="11">
    <source>
        <dbReference type="EMBL" id="KFX21958.1"/>
    </source>
</evidence>
<comment type="caution">
    <text evidence="10">The sequence shown here is derived from an EMBL/GenBank/DDBJ whole genome shotgun (WGS) entry which is preliminary data.</text>
</comment>
<comment type="function">
    <text evidence="8">Could be involved in the maturation of NapA, the catalytic subunit of the periplasmic nitrate reductase, before its export into the periplasm.</text>
</comment>
<evidence type="ECO:0000313" key="13">
    <source>
        <dbReference type="Proteomes" id="UP000032874"/>
    </source>
</evidence>
<dbReference type="eggNOG" id="COG1149">
    <property type="taxonomic scope" value="Bacteria"/>
</dbReference>
<feature type="binding site" evidence="8">
    <location>
        <position position="78"/>
    </location>
    <ligand>
        <name>[4Fe-4S] cluster</name>
        <dbReference type="ChEBI" id="CHEBI:49883"/>
        <label>2</label>
    </ligand>
</feature>
<proteinExistence type="inferred from homology"/>
<dbReference type="GO" id="GO:0005737">
    <property type="term" value="C:cytoplasm"/>
    <property type="evidence" value="ECO:0007669"/>
    <property type="project" value="UniProtKB-SubCell"/>
</dbReference>
<dbReference type="NCBIfam" id="TIGR00402">
    <property type="entry name" value="napF"/>
    <property type="match status" value="1"/>
</dbReference>
<evidence type="ECO:0000313" key="12">
    <source>
        <dbReference type="Proteomes" id="UP000032869"/>
    </source>
</evidence>
<name>A0A093VMZ6_9GAMM</name>
<keyword evidence="8" id="KW-0963">Cytoplasm</keyword>
<dbReference type="CDD" id="cd10564">
    <property type="entry name" value="NapF_like"/>
    <property type="match status" value="1"/>
</dbReference>
<dbReference type="PROSITE" id="PS00198">
    <property type="entry name" value="4FE4S_FER_1"/>
    <property type="match status" value="1"/>
</dbReference>
<feature type="binding site" evidence="8">
    <location>
        <position position="71"/>
    </location>
    <ligand>
        <name>[4Fe-4S] cluster</name>
        <dbReference type="ChEBI" id="CHEBI:49883"/>
        <label>2</label>
    </ligand>
</feature>
<evidence type="ECO:0000256" key="7">
    <source>
        <dbReference type="ARBA" id="ARBA00023014"/>
    </source>
</evidence>
<feature type="binding site" evidence="8">
    <location>
        <position position="42"/>
    </location>
    <ligand>
        <name>[4Fe-4S] cluster</name>
        <dbReference type="ChEBI" id="CHEBI:49883"/>
        <label>1</label>
    </ligand>
</feature>
<dbReference type="EMBL" id="JQHL01000001">
    <property type="protein sequence ID" value="KFX21958.1"/>
    <property type="molecule type" value="Genomic_DNA"/>
</dbReference>
<dbReference type="PANTHER" id="PTHR43687:SF6">
    <property type="entry name" value="L-ASPARTATE SEMIALDEHYDE SULFURTRANSFERASE IRON-SULFUR SUBUNIT"/>
    <property type="match status" value="1"/>
</dbReference>
<dbReference type="PROSITE" id="PS51379">
    <property type="entry name" value="4FE4S_FER_2"/>
    <property type="match status" value="3"/>
</dbReference>
<feature type="domain" description="4Fe-4S ferredoxin-type" evidence="9">
    <location>
        <begin position="27"/>
        <end position="56"/>
    </location>
</feature>
<dbReference type="EMBL" id="JQHM01000001">
    <property type="protein sequence ID" value="KFX07786.1"/>
    <property type="molecule type" value="Genomic_DNA"/>
</dbReference>
<dbReference type="eggNOG" id="COG1145">
    <property type="taxonomic scope" value="Bacteria"/>
</dbReference>
<feature type="binding site" evidence="8">
    <location>
        <position position="143"/>
    </location>
    <ligand>
        <name>[4Fe-4S] cluster</name>
        <dbReference type="ChEBI" id="CHEBI:49883"/>
        <label>3</label>
    </ligand>
</feature>
<dbReference type="Gene3D" id="3.30.70.20">
    <property type="match status" value="2"/>
</dbReference>
<organism evidence="10 13">
    <name type="scientific">Pectobacterium betavasculorum</name>
    <dbReference type="NCBI Taxonomy" id="55207"/>
    <lineage>
        <taxon>Bacteria</taxon>
        <taxon>Pseudomonadati</taxon>
        <taxon>Pseudomonadota</taxon>
        <taxon>Gammaproteobacteria</taxon>
        <taxon>Enterobacterales</taxon>
        <taxon>Pectobacteriaceae</taxon>
        <taxon>Pectobacterium</taxon>
    </lineage>
</organism>
<keyword evidence="12" id="KW-1185">Reference proteome</keyword>
<dbReference type="OrthoDB" id="9808559at2"/>
<evidence type="ECO:0000256" key="2">
    <source>
        <dbReference type="ARBA" id="ARBA00022485"/>
    </source>
</evidence>
<feature type="domain" description="4Fe-4S ferredoxin-type" evidence="9">
    <location>
        <begin position="131"/>
        <end position="160"/>
    </location>
</feature>
<dbReference type="PANTHER" id="PTHR43687">
    <property type="entry name" value="ADENYLYLSULFATE REDUCTASE, BETA SUBUNIT"/>
    <property type="match status" value="1"/>
</dbReference>
<feature type="binding site" evidence="8">
    <location>
        <position position="150"/>
    </location>
    <ligand>
        <name>[4Fe-4S] cluster</name>
        <dbReference type="ChEBI" id="CHEBI:49883"/>
        <label>3</label>
    </ligand>
</feature>
<dbReference type="InterPro" id="IPR017900">
    <property type="entry name" value="4Fe4S_Fe_S_CS"/>
</dbReference>
<feature type="binding site" evidence="8">
    <location>
        <position position="68"/>
    </location>
    <ligand>
        <name>[4Fe-4S] cluster</name>
        <dbReference type="ChEBI" id="CHEBI:49883"/>
        <label>2</label>
    </ligand>
</feature>
<evidence type="ECO:0000256" key="3">
    <source>
        <dbReference type="ARBA" id="ARBA00022723"/>
    </source>
</evidence>
<evidence type="ECO:0000313" key="10">
    <source>
        <dbReference type="EMBL" id="KFX07786.1"/>
    </source>
</evidence>
<dbReference type="AlphaFoldDB" id="A0A093VMZ6"/>
<comment type="subcellular location">
    <subcellularLocation>
        <location evidence="8">Cytoplasm</location>
    </subcellularLocation>
</comment>